<dbReference type="PROSITE" id="PS00086">
    <property type="entry name" value="CYTOCHROME_P450"/>
    <property type="match status" value="1"/>
</dbReference>
<evidence type="ECO:0000256" key="10">
    <source>
        <dbReference type="RuleBase" id="RU000461"/>
    </source>
</evidence>
<dbReference type="InterPro" id="IPR050121">
    <property type="entry name" value="Cytochrome_P450_monoxygenase"/>
</dbReference>
<dbReference type="GO" id="GO:0016705">
    <property type="term" value="F:oxidoreductase activity, acting on paired donors, with incorporation or reduction of molecular oxygen"/>
    <property type="evidence" value="ECO:0007669"/>
    <property type="project" value="InterPro"/>
</dbReference>
<keyword evidence="13" id="KW-1185">Reference proteome</keyword>
<evidence type="ECO:0000256" key="1">
    <source>
        <dbReference type="ARBA" id="ARBA00001971"/>
    </source>
</evidence>
<sequence>MDHVNLLVRTALLCCGAYCVWFYIGSRHQRHPLNNIPGPPPSSFMKGNMGQFFGPQSTEFQLSIVNAFISGIVRLNGVFGRPVLYVYDPKALYTVLVKEEDNFEQSARLINMNNALVGPGMVSTLDGHHRRQRKMLNPVFTANRMRALLPVCLNIGFTASDTMADLLANGPQQLDVLSWTTRIALEAIGQGGLGHSFDPLVNGRRSEFGQMVMNLFPAIAHLNVWAGAFPVFHRLPAPIRKLLSFIPPIRACHELRIIMDTIVQHGTSIAEAKKGALKEGDLRVAEQIAQGNDFMSILIKANMAASEEDRLPEAEVVAQTAVLIVTATDTTSNTLARILELLAEHPNMQHRLRAETIEAWQDGDVSYGRLMQLPLLDAVYRETVRLYTPATWVIRDARKATILPLATPIVGNDGTVMNEIPVPKGCEVVIGVVGANTSKSIWGEDALEWKPERWLNPLPPTVARNTLPGVSPNLMSFSGGRRACIGWRFAEMEIKAMLSILLPRFTFAPGEKEIVWRAAHAVFPTVRDDATSTPQLPLMVGLYNGAAPV</sequence>
<dbReference type="Proteomes" id="UP000076727">
    <property type="component" value="Unassembled WGS sequence"/>
</dbReference>
<dbReference type="EMBL" id="KV429037">
    <property type="protein sequence ID" value="KZT73293.1"/>
    <property type="molecule type" value="Genomic_DNA"/>
</dbReference>
<feature type="binding site" description="axial binding residue" evidence="9">
    <location>
        <position position="484"/>
    </location>
    <ligand>
        <name>heme</name>
        <dbReference type="ChEBI" id="CHEBI:30413"/>
    </ligand>
    <ligandPart>
        <name>Fe</name>
        <dbReference type="ChEBI" id="CHEBI:18248"/>
    </ligandPart>
</feature>
<dbReference type="PRINTS" id="PR00465">
    <property type="entry name" value="EP450IV"/>
</dbReference>
<feature type="transmembrane region" description="Helical" evidence="11">
    <location>
        <begin position="6"/>
        <end position="24"/>
    </location>
</feature>
<dbReference type="SUPFAM" id="SSF48264">
    <property type="entry name" value="Cytochrome P450"/>
    <property type="match status" value="1"/>
</dbReference>
<dbReference type="PANTHER" id="PTHR24305">
    <property type="entry name" value="CYTOCHROME P450"/>
    <property type="match status" value="1"/>
</dbReference>
<reference evidence="12 13" key="1">
    <citation type="journal article" date="2016" name="Mol. Biol. Evol.">
        <title>Comparative Genomics of Early-Diverging Mushroom-Forming Fungi Provides Insights into the Origins of Lignocellulose Decay Capabilities.</title>
        <authorList>
            <person name="Nagy L.G."/>
            <person name="Riley R."/>
            <person name="Tritt A."/>
            <person name="Adam C."/>
            <person name="Daum C."/>
            <person name="Floudas D."/>
            <person name="Sun H."/>
            <person name="Yadav J.S."/>
            <person name="Pangilinan J."/>
            <person name="Larsson K.H."/>
            <person name="Matsuura K."/>
            <person name="Barry K."/>
            <person name="Labutti K."/>
            <person name="Kuo R."/>
            <person name="Ohm R.A."/>
            <person name="Bhattacharya S.S."/>
            <person name="Shirouzu T."/>
            <person name="Yoshinaga Y."/>
            <person name="Martin F.M."/>
            <person name="Grigoriev I.V."/>
            <person name="Hibbett D.S."/>
        </authorList>
    </citation>
    <scope>NUCLEOTIDE SEQUENCE [LARGE SCALE GENOMIC DNA]</scope>
    <source>
        <strain evidence="12 13">L-15889</strain>
    </source>
</reference>
<name>A0A165TDT7_9APHY</name>
<keyword evidence="7 9" id="KW-0408">Iron</keyword>
<keyword evidence="8 10" id="KW-0503">Monooxygenase</keyword>
<dbReference type="STRING" id="1314783.A0A165TDT7"/>
<evidence type="ECO:0000256" key="2">
    <source>
        <dbReference type="ARBA" id="ARBA00005179"/>
    </source>
</evidence>
<dbReference type="InterPro" id="IPR017972">
    <property type="entry name" value="Cyt_P450_CS"/>
</dbReference>
<evidence type="ECO:0000256" key="8">
    <source>
        <dbReference type="ARBA" id="ARBA00023033"/>
    </source>
</evidence>
<evidence type="ECO:0000256" key="4">
    <source>
        <dbReference type="ARBA" id="ARBA00022617"/>
    </source>
</evidence>
<evidence type="ECO:0000313" key="13">
    <source>
        <dbReference type="Proteomes" id="UP000076727"/>
    </source>
</evidence>
<dbReference type="InterPro" id="IPR001128">
    <property type="entry name" value="Cyt_P450"/>
</dbReference>
<keyword evidence="4 9" id="KW-0349">Heme</keyword>
<protein>
    <submittedName>
        <fullName evidence="12">Cytochrome P450</fullName>
    </submittedName>
</protein>
<evidence type="ECO:0000256" key="7">
    <source>
        <dbReference type="ARBA" id="ARBA00023004"/>
    </source>
</evidence>
<comment type="pathway">
    <text evidence="2">Secondary metabolite biosynthesis.</text>
</comment>
<proteinExistence type="inferred from homology"/>
<dbReference type="GO" id="GO:0004497">
    <property type="term" value="F:monooxygenase activity"/>
    <property type="evidence" value="ECO:0007669"/>
    <property type="project" value="UniProtKB-KW"/>
</dbReference>
<evidence type="ECO:0000256" key="9">
    <source>
        <dbReference type="PIRSR" id="PIRSR602403-1"/>
    </source>
</evidence>
<dbReference type="PRINTS" id="PR00385">
    <property type="entry name" value="P450"/>
</dbReference>
<dbReference type="GO" id="GO:0005506">
    <property type="term" value="F:iron ion binding"/>
    <property type="evidence" value="ECO:0007669"/>
    <property type="project" value="InterPro"/>
</dbReference>
<organism evidence="12 13">
    <name type="scientific">Daedalea quercina L-15889</name>
    <dbReference type="NCBI Taxonomy" id="1314783"/>
    <lineage>
        <taxon>Eukaryota</taxon>
        <taxon>Fungi</taxon>
        <taxon>Dikarya</taxon>
        <taxon>Basidiomycota</taxon>
        <taxon>Agaricomycotina</taxon>
        <taxon>Agaricomycetes</taxon>
        <taxon>Polyporales</taxon>
        <taxon>Fomitopsis</taxon>
    </lineage>
</organism>
<dbReference type="GO" id="GO:0020037">
    <property type="term" value="F:heme binding"/>
    <property type="evidence" value="ECO:0007669"/>
    <property type="project" value="InterPro"/>
</dbReference>
<keyword evidence="11" id="KW-0812">Transmembrane</keyword>
<dbReference type="Gene3D" id="1.10.630.10">
    <property type="entry name" value="Cytochrome P450"/>
    <property type="match status" value="1"/>
</dbReference>
<dbReference type="PANTHER" id="PTHR24305:SF166">
    <property type="entry name" value="CYTOCHROME P450 12A4, MITOCHONDRIAL-RELATED"/>
    <property type="match status" value="1"/>
</dbReference>
<dbReference type="OrthoDB" id="1470350at2759"/>
<comment type="similarity">
    <text evidence="3 10">Belongs to the cytochrome P450 family.</text>
</comment>
<dbReference type="InterPro" id="IPR036396">
    <property type="entry name" value="Cyt_P450_sf"/>
</dbReference>
<evidence type="ECO:0000256" key="11">
    <source>
        <dbReference type="SAM" id="Phobius"/>
    </source>
</evidence>
<evidence type="ECO:0000256" key="3">
    <source>
        <dbReference type="ARBA" id="ARBA00010617"/>
    </source>
</evidence>
<evidence type="ECO:0000256" key="6">
    <source>
        <dbReference type="ARBA" id="ARBA00023002"/>
    </source>
</evidence>
<keyword evidence="6 10" id="KW-0560">Oxidoreductase</keyword>
<keyword evidence="11" id="KW-0472">Membrane</keyword>
<dbReference type="AlphaFoldDB" id="A0A165TDT7"/>
<keyword evidence="5 9" id="KW-0479">Metal-binding</keyword>
<dbReference type="Pfam" id="PF00067">
    <property type="entry name" value="p450"/>
    <property type="match status" value="1"/>
</dbReference>
<dbReference type="InterPro" id="IPR002403">
    <property type="entry name" value="Cyt_P450_E_grp-IV"/>
</dbReference>
<evidence type="ECO:0000256" key="5">
    <source>
        <dbReference type="ARBA" id="ARBA00022723"/>
    </source>
</evidence>
<comment type="cofactor">
    <cofactor evidence="1 9">
        <name>heme</name>
        <dbReference type="ChEBI" id="CHEBI:30413"/>
    </cofactor>
</comment>
<gene>
    <name evidence="12" type="ORF">DAEQUDRAFT_762218</name>
</gene>
<keyword evidence="11" id="KW-1133">Transmembrane helix</keyword>
<evidence type="ECO:0000313" key="12">
    <source>
        <dbReference type="EMBL" id="KZT73293.1"/>
    </source>
</evidence>
<accession>A0A165TDT7</accession>